<feature type="domain" description="ERAP1-like C-terminal" evidence="13">
    <location>
        <begin position="587"/>
        <end position="917"/>
    </location>
</feature>
<keyword evidence="4" id="KW-0336">GPI-anchor</keyword>
<feature type="signal peptide" evidence="11">
    <location>
        <begin position="1"/>
        <end position="21"/>
    </location>
</feature>
<dbReference type="FunCoup" id="E2C7E9">
    <property type="interactions" value="24"/>
</dbReference>
<keyword evidence="16" id="KW-1185">Reference proteome</keyword>
<evidence type="ECO:0000313" key="16">
    <source>
        <dbReference type="Proteomes" id="UP000008237"/>
    </source>
</evidence>
<dbReference type="GO" id="GO:0005615">
    <property type="term" value="C:extracellular space"/>
    <property type="evidence" value="ECO:0007669"/>
    <property type="project" value="TreeGrafter"/>
</dbReference>
<dbReference type="Gene3D" id="2.60.40.1730">
    <property type="entry name" value="tricorn interacting facor f3 domain"/>
    <property type="match status" value="1"/>
</dbReference>
<dbReference type="InterPro" id="IPR027268">
    <property type="entry name" value="Peptidase_M4/M1_CTD_sf"/>
</dbReference>
<keyword evidence="9" id="KW-0482">Metalloprotease</keyword>
<evidence type="ECO:0000256" key="2">
    <source>
        <dbReference type="ARBA" id="ARBA00004609"/>
    </source>
</evidence>
<evidence type="ECO:0000259" key="13">
    <source>
        <dbReference type="Pfam" id="PF11838"/>
    </source>
</evidence>
<feature type="domain" description="Peptidase M1 membrane alanine aminopeptidase" evidence="12">
    <location>
        <begin position="298"/>
        <end position="497"/>
    </location>
</feature>
<dbReference type="FunFam" id="1.25.50.20:FF:000005">
    <property type="entry name" value="Aminopeptidase N-like protein"/>
    <property type="match status" value="1"/>
</dbReference>
<comment type="similarity">
    <text evidence="3">Belongs to the peptidase M1 family.</text>
</comment>
<accession>E2C7E9</accession>
<keyword evidence="7" id="KW-0378">Hydrolase</keyword>
<feature type="chain" id="PRO_5003158105" evidence="11">
    <location>
        <begin position="22"/>
        <end position="965"/>
    </location>
</feature>
<dbReference type="GO" id="GO:0098552">
    <property type="term" value="C:side of membrane"/>
    <property type="evidence" value="ECO:0007669"/>
    <property type="project" value="UniProtKB-KW"/>
</dbReference>
<comment type="cofactor">
    <cofactor evidence="1">
        <name>Zn(2+)</name>
        <dbReference type="ChEBI" id="CHEBI:29105"/>
    </cofactor>
</comment>
<dbReference type="PANTHER" id="PTHR11533">
    <property type="entry name" value="PROTEASE M1 ZINC METALLOPROTEASE"/>
    <property type="match status" value="1"/>
</dbReference>
<proteinExistence type="inferred from homology"/>
<keyword evidence="8" id="KW-0862">Zinc</keyword>
<dbReference type="InterPro" id="IPR045357">
    <property type="entry name" value="Aminopeptidase_N-like_N"/>
</dbReference>
<dbReference type="GO" id="GO:0008237">
    <property type="term" value="F:metallopeptidase activity"/>
    <property type="evidence" value="ECO:0007669"/>
    <property type="project" value="UniProtKB-KW"/>
</dbReference>
<dbReference type="InterPro" id="IPR042097">
    <property type="entry name" value="Aminopeptidase_N-like_N_sf"/>
</dbReference>
<dbReference type="OMA" id="AGYKPCI"/>
<dbReference type="InterPro" id="IPR001930">
    <property type="entry name" value="Peptidase_M1"/>
</dbReference>
<dbReference type="InParanoid" id="E2C7E9"/>
<dbReference type="PANTHER" id="PTHR11533:SF18">
    <property type="entry name" value="FI02158P"/>
    <property type="match status" value="1"/>
</dbReference>
<dbReference type="AlphaFoldDB" id="E2C7E9"/>
<feature type="domain" description="Aminopeptidase N-like N-terminal" evidence="14">
    <location>
        <begin position="57"/>
        <end position="250"/>
    </location>
</feature>
<dbReference type="InterPro" id="IPR050344">
    <property type="entry name" value="Peptidase_M1_aminopeptidases"/>
</dbReference>
<dbReference type="Proteomes" id="UP000008237">
    <property type="component" value="Unassembled WGS sequence"/>
</dbReference>
<dbReference type="EMBL" id="GL453369">
    <property type="protein sequence ID" value="EFN76136.1"/>
    <property type="molecule type" value="Genomic_DNA"/>
</dbReference>
<dbReference type="GO" id="GO:0006508">
    <property type="term" value="P:proteolysis"/>
    <property type="evidence" value="ECO:0007669"/>
    <property type="project" value="UniProtKB-KW"/>
</dbReference>
<dbReference type="STRING" id="610380.E2C7E9"/>
<dbReference type="SUPFAM" id="SSF63737">
    <property type="entry name" value="Leukotriene A4 hydrolase N-terminal domain"/>
    <property type="match status" value="1"/>
</dbReference>
<dbReference type="PhylomeDB" id="E2C7E9"/>
<evidence type="ECO:0000256" key="11">
    <source>
        <dbReference type="SAM" id="SignalP"/>
    </source>
</evidence>
<dbReference type="InterPro" id="IPR024571">
    <property type="entry name" value="ERAP1-like_C_dom"/>
</dbReference>
<dbReference type="InterPro" id="IPR014782">
    <property type="entry name" value="Peptidase_M1_dom"/>
</dbReference>
<keyword evidence="5" id="KW-0645">Protease</keyword>
<evidence type="ECO:0000256" key="1">
    <source>
        <dbReference type="ARBA" id="ARBA00001947"/>
    </source>
</evidence>
<keyword evidence="4" id="KW-0472">Membrane</keyword>
<keyword evidence="15" id="KW-0031">Aminopeptidase</keyword>
<keyword evidence="6" id="KW-0479">Metal-binding</keyword>
<dbReference type="Pfam" id="PF01433">
    <property type="entry name" value="Peptidase_M1"/>
    <property type="match status" value="1"/>
</dbReference>
<name>E2C7E9_HARSA</name>
<evidence type="ECO:0000256" key="5">
    <source>
        <dbReference type="ARBA" id="ARBA00022670"/>
    </source>
</evidence>
<sequence length="965" mass="111481">MTWAPLLAGLVLLSAIPSGQSRSIHDVKGQTRWRRSIDLNDVYSKVRYYRLSSKVTPTNYSLDIELVNETMFLGRVKINFTWSDTSDRITLNIHPDLQVSSTTAKLIQSSPEEPEISSSLGVNIARTERQYRKSYYIIHLEQMLKNGSICEVTIEYAGNVTSNETAGLYKSSYMDSDGRKHIFFATYVQLDNAQRLFPCMDEPPYKATFQLSVVRFQNLKTIANTPLKTSKSYPDGKIRDFFEETPRMSTNQLAFVISDLQYIEPRKVDINEIDGQKLRVKVWGRKEFMDSLVDVPDKVATVVNYLQNYFNSSLGLPKLDVMAIPMYGASKASDNWGLMFFKESELSSPLLWTTAYEILYQWIGQSITPFRRDNAPVNKALNSFLASMATVDLNPDEMEGKWPMTMLYPLYYEFAQTAPFSRVAGIRYEAIWTKVELVFRMFNYTLGRELFQRSVRKFFHQTKEDRRTFFTEDIFTRLNDVANETNNLPAGLTINGIANPWINRDRVPLVTVIRDYETGKINLSQKVYLRDTPPQSTAKISYQWDIPIVMQAEDKLNFSNTKPSVWLTKENEPKNLTIPDITDEDNFIIVNPEEIGMFPVNYDSCNWKMLSQYLQGPDREKIPPLTRAKLLHDSWNLAYAGELCFGIAMNMTLFLREEKNHVVWEPVFTMIDHIGRRIEGLDVYLKFEAYIRSLLKPLYLELGDNAQPNDPSWKIHMRGLIRNFLCRAGYEPCVKEARDQFKKWLTDEEPDKGNPVANKFLCPVFKWGTDDEWEFGLQRVINFPQNNLARKQNERTYLLKTLAGCPKDANKIERLLQVAVLDQNENFTDADIHLIFSMLTGGATGYRTLFNFLHQHWYTVKERFENKTYLWNGIVNFATSSFNTQEGYDMVSKLYMDHQDEFESADAIVKKALSIIKQETKWNEENVPVIDSWLKDHLSKEDLDAIATSMSTTVLSTTTVATTTN</sequence>
<evidence type="ECO:0000256" key="8">
    <source>
        <dbReference type="ARBA" id="ARBA00022833"/>
    </source>
</evidence>
<organism evidence="16">
    <name type="scientific">Harpegnathos saltator</name>
    <name type="common">Jerdon's jumping ant</name>
    <dbReference type="NCBI Taxonomy" id="610380"/>
    <lineage>
        <taxon>Eukaryota</taxon>
        <taxon>Metazoa</taxon>
        <taxon>Ecdysozoa</taxon>
        <taxon>Arthropoda</taxon>
        <taxon>Hexapoda</taxon>
        <taxon>Insecta</taxon>
        <taxon>Pterygota</taxon>
        <taxon>Neoptera</taxon>
        <taxon>Endopterygota</taxon>
        <taxon>Hymenoptera</taxon>
        <taxon>Apocrita</taxon>
        <taxon>Aculeata</taxon>
        <taxon>Formicoidea</taxon>
        <taxon>Formicidae</taxon>
        <taxon>Ponerinae</taxon>
        <taxon>Ponerini</taxon>
        <taxon>Harpegnathos</taxon>
    </lineage>
</organism>
<dbReference type="OrthoDB" id="8182982at2759"/>
<dbReference type="GO" id="GO:0005737">
    <property type="term" value="C:cytoplasm"/>
    <property type="evidence" value="ECO:0007669"/>
    <property type="project" value="TreeGrafter"/>
</dbReference>
<evidence type="ECO:0000259" key="12">
    <source>
        <dbReference type="Pfam" id="PF01433"/>
    </source>
</evidence>
<dbReference type="GO" id="GO:0005886">
    <property type="term" value="C:plasma membrane"/>
    <property type="evidence" value="ECO:0007669"/>
    <property type="project" value="UniProtKB-SubCell"/>
</dbReference>
<dbReference type="GO" id="GO:0008270">
    <property type="term" value="F:zinc ion binding"/>
    <property type="evidence" value="ECO:0007669"/>
    <property type="project" value="InterPro"/>
</dbReference>
<evidence type="ECO:0000256" key="6">
    <source>
        <dbReference type="ARBA" id="ARBA00022723"/>
    </source>
</evidence>
<dbReference type="PRINTS" id="PR00756">
    <property type="entry name" value="ALADIPTASE"/>
</dbReference>
<dbReference type="Gene3D" id="2.60.40.1910">
    <property type="match status" value="1"/>
</dbReference>
<dbReference type="Gene3D" id="1.25.50.20">
    <property type="match status" value="1"/>
</dbReference>
<protein>
    <submittedName>
        <fullName evidence="15">Aminopeptidase N</fullName>
    </submittedName>
</protein>
<evidence type="ECO:0000256" key="7">
    <source>
        <dbReference type="ARBA" id="ARBA00022801"/>
    </source>
</evidence>
<evidence type="ECO:0000256" key="3">
    <source>
        <dbReference type="ARBA" id="ARBA00010136"/>
    </source>
</evidence>
<evidence type="ECO:0000256" key="10">
    <source>
        <dbReference type="ARBA" id="ARBA00023288"/>
    </source>
</evidence>
<evidence type="ECO:0000256" key="9">
    <source>
        <dbReference type="ARBA" id="ARBA00023049"/>
    </source>
</evidence>
<keyword evidence="10" id="KW-0449">Lipoprotein</keyword>
<keyword evidence="11" id="KW-0732">Signal</keyword>
<comment type="subcellular location">
    <subcellularLocation>
        <location evidence="2">Cell membrane</location>
        <topology evidence="2">Lipid-anchor</topology>
        <topology evidence="2">GPI-anchor</topology>
    </subcellularLocation>
</comment>
<dbReference type="KEGG" id="hst:105190786"/>
<keyword evidence="4" id="KW-0325">Glycoprotein</keyword>
<evidence type="ECO:0000313" key="15">
    <source>
        <dbReference type="EMBL" id="EFN76136.1"/>
    </source>
</evidence>
<reference evidence="15 16" key="1">
    <citation type="journal article" date="2010" name="Science">
        <title>Genomic comparison of the ants Camponotus floridanus and Harpegnathos saltator.</title>
        <authorList>
            <person name="Bonasio R."/>
            <person name="Zhang G."/>
            <person name="Ye C."/>
            <person name="Mutti N.S."/>
            <person name="Fang X."/>
            <person name="Qin N."/>
            <person name="Donahue G."/>
            <person name="Yang P."/>
            <person name="Li Q."/>
            <person name="Li C."/>
            <person name="Zhang P."/>
            <person name="Huang Z."/>
            <person name="Berger S.L."/>
            <person name="Reinberg D."/>
            <person name="Wang J."/>
            <person name="Liebig J."/>
        </authorList>
    </citation>
    <scope>NUCLEOTIDE SEQUENCE [LARGE SCALE GENOMIC DNA]</scope>
    <source>
        <strain evidence="15 16">R22 G/1</strain>
    </source>
</reference>
<dbReference type="GO" id="GO:0004177">
    <property type="term" value="F:aminopeptidase activity"/>
    <property type="evidence" value="ECO:0007669"/>
    <property type="project" value="UniProtKB-KW"/>
</dbReference>
<evidence type="ECO:0000256" key="4">
    <source>
        <dbReference type="ARBA" id="ARBA00022622"/>
    </source>
</evidence>
<dbReference type="SUPFAM" id="SSF55486">
    <property type="entry name" value="Metalloproteases ('zincins'), catalytic domain"/>
    <property type="match status" value="1"/>
</dbReference>
<evidence type="ECO:0000259" key="14">
    <source>
        <dbReference type="Pfam" id="PF17900"/>
    </source>
</evidence>
<dbReference type="Pfam" id="PF11838">
    <property type="entry name" value="ERAP1_C"/>
    <property type="match status" value="1"/>
</dbReference>
<dbReference type="Pfam" id="PF17900">
    <property type="entry name" value="Peptidase_M1_N"/>
    <property type="match status" value="1"/>
</dbReference>
<gene>
    <name evidence="15" type="ORF">EAI_08714</name>
</gene>
<dbReference type="Gene3D" id="1.10.390.10">
    <property type="entry name" value="Neutral Protease Domain 2"/>
    <property type="match status" value="1"/>
</dbReference>